<dbReference type="GO" id="GO:0051213">
    <property type="term" value="F:dioxygenase activity"/>
    <property type="evidence" value="ECO:0007669"/>
    <property type="project" value="UniProtKB-KW"/>
</dbReference>
<evidence type="ECO:0000313" key="11">
    <source>
        <dbReference type="Proteomes" id="UP001302429"/>
    </source>
</evidence>
<dbReference type="Proteomes" id="UP001302429">
    <property type="component" value="Chromosome"/>
</dbReference>
<evidence type="ECO:0000256" key="5">
    <source>
        <dbReference type="ARBA" id="ARBA00022964"/>
    </source>
</evidence>
<keyword evidence="7 8" id="KW-0408">Iron</keyword>
<evidence type="ECO:0000256" key="7">
    <source>
        <dbReference type="ARBA" id="ARBA00023004"/>
    </source>
</evidence>
<sequence>MTTTAPNISRIHHVAYRCRDAKETVQWYSKVLGMEYTNAFAEDYVPSTGAYDPYMHVFLDCGGGNVIAFFELPNQPEMGKDPNTPAWVQHIAFEVADMDALLAAKDHIEAEGIEVLGPTYHGIFRSIYFFDPNGHRLELACNIGSEEQYAELRRVAPDMLEEWSKTKTAPQHAQWLHVDPDAVEAE</sequence>
<dbReference type="RefSeq" id="WP_317080879.1">
    <property type="nucleotide sequence ID" value="NZ_CP136594.1"/>
</dbReference>
<dbReference type="Pfam" id="PF00903">
    <property type="entry name" value="Glyoxalase"/>
    <property type="match status" value="1"/>
</dbReference>
<reference evidence="10 11" key="1">
    <citation type="submission" date="2023-10" db="EMBL/GenBank/DDBJ databases">
        <title>Complete genome sequence of a Sphingomonadaceae bacterium.</title>
        <authorList>
            <person name="Yan C."/>
        </authorList>
    </citation>
    <scope>NUCLEOTIDE SEQUENCE [LARGE SCALE GENOMIC DNA]</scope>
    <source>
        <strain evidence="10 11">SCSIO 66989</strain>
    </source>
</reference>
<evidence type="ECO:0000259" key="9">
    <source>
        <dbReference type="PROSITE" id="PS51819"/>
    </source>
</evidence>
<protein>
    <submittedName>
        <fullName evidence="10">VOC family protein</fullName>
    </submittedName>
</protein>
<name>A0AA97F5K4_9SPHN</name>
<dbReference type="InterPro" id="IPR050383">
    <property type="entry name" value="GlyoxalaseI/FosfomycinResist"/>
</dbReference>
<dbReference type="AlphaFoldDB" id="A0AA97F5K4"/>
<dbReference type="InterPro" id="IPR029068">
    <property type="entry name" value="Glyas_Bleomycin-R_OHBP_Dase"/>
</dbReference>
<dbReference type="InterPro" id="IPR004360">
    <property type="entry name" value="Glyas_Fos-R_dOase_dom"/>
</dbReference>
<dbReference type="KEGG" id="acoa:RB602_12310"/>
<evidence type="ECO:0000256" key="3">
    <source>
        <dbReference type="ARBA" id="ARBA00022723"/>
    </source>
</evidence>
<dbReference type="InterPro" id="IPR000486">
    <property type="entry name" value="Xdiol_ring_cleave_dOase_1/2"/>
</dbReference>
<keyword evidence="3" id="KW-0479">Metal-binding</keyword>
<evidence type="ECO:0000313" key="10">
    <source>
        <dbReference type="EMBL" id="WOE74621.1"/>
    </source>
</evidence>
<dbReference type="InterPro" id="IPR037523">
    <property type="entry name" value="VOC_core"/>
</dbReference>
<dbReference type="PROSITE" id="PS51819">
    <property type="entry name" value="VOC"/>
    <property type="match status" value="1"/>
</dbReference>
<dbReference type="GO" id="GO:0008198">
    <property type="term" value="F:ferrous iron binding"/>
    <property type="evidence" value="ECO:0007669"/>
    <property type="project" value="InterPro"/>
</dbReference>
<evidence type="ECO:0000256" key="4">
    <source>
        <dbReference type="ARBA" id="ARBA00022797"/>
    </source>
</evidence>
<proteinExistence type="inferred from homology"/>
<dbReference type="PROSITE" id="PS00082">
    <property type="entry name" value="EXTRADIOL_DIOXYGENAS"/>
    <property type="match status" value="1"/>
</dbReference>
<comment type="similarity">
    <text evidence="2 8">Belongs to the extradiol ring-cleavage dioxygenase family.</text>
</comment>
<organism evidence="10 11">
    <name type="scientific">Alterisphingorhabdus coralli</name>
    <dbReference type="NCBI Taxonomy" id="3071408"/>
    <lineage>
        <taxon>Bacteria</taxon>
        <taxon>Pseudomonadati</taxon>
        <taxon>Pseudomonadota</taxon>
        <taxon>Alphaproteobacteria</taxon>
        <taxon>Sphingomonadales</taxon>
        <taxon>Sphingomonadaceae</taxon>
        <taxon>Alterisphingorhabdus (ex Yan et al. 2024)</taxon>
    </lineage>
</organism>
<dbReference type="SUPFAM" id="SSF54593">
    <property type="entry name" value="Glyoxalase/Bleomycin resistance protein/Dihydroxybiphenyl dioxygenase"/>
    <property type="match status" value="1"/>
</dbReference>
<dbReference type="PANTHER" id="PTHR21366:SF30">
    <property type="entry name" value="BLL2330 PROTEIN"/>
    <property type="match status" value="1"/>
</dbReference>
<keyword evidence="6 8" id="KW-0560">Oxidoreductase</keyword>
<evidence type="ECO:0000256" key="1">
    <source>
        <dbReference type="ARBA" id="ARBA00001954"/>
    </source>
</evidence>
<dbReference type="PANTHER" id="PTHR21366">
    <property type="entry name" value="GLYOXALASE FAMILY PROTEIN"/>
    <property type="match status" value="1"/>
</dbReference>
<dbReference type="Gene3D" id="3.10.180.10">
    <property type="entry name" value="2,3-Dihydroxybiphenyl 1,2-Dioxygenase, domain 1"/>
    <property type="match status" value="1"/>
</dbReference>
<dbReference type="CDD" id="cd06587">
    <property type="entry name" value="VOC"/>
    <property type="match status" value="1"/>
</dbReference>
<comment type="cofactor">
    <cofactor evidence="1 8">
        <name>Fe(2+)</name>
        <dbReference type="ChEBI" id="CHEBI:29033"/>
    </cofactor>
</comment>
<evidence type="ECO:0000256" key="2">
    <source>
        <dbReference type="ARBA" id="ARBA00008784"/>
    </source>
</evidence>
<accession>A0AA97F5K4</accession>
<dbReference type="EMBL" id="CP136594">
    <property type="protein sequence ID" value="WOE74621.1"/>
    <property type="molecule type" value="Genomic_DNA"/>
</dbReference>
<keyword evidence="5 8" id="KW-0223">Dioxygenase</keyword>
<evidence type="ECO:0000256" key="6">
    <source>
        <dbReference type="ARBA" id="ARBA00023002"/>
    </source>
</evidence>
<evidence type="ECO:0000256" key="8">
    <source>
        <dbReference type="RuleBase" id="RU000683"/>
    </source>
</evidence>
<keyword evidence="11" id="KW-1185">Reference proteome</keyword>
<feature type="domain" description="VOC" evidence="9">
    <location>
        <begin position="10"/>
        <end position="142"/>
    </location>
</feature>
<keyword evidence="4 8" id="KW-0058">Aromatic hydrocarbons catabolism</keyword>
<gene>
    <name evidence="10" type="ORF">RB602_12310</name>
</gene>